<sequence>MMMEGNLMVDENLSVLTTCASADQITRNETATDPLYSHHSSASTNQHPKRKRNLPGNPDPGAEVIALSPKALLATNRFICEICNKGFQRDQNLQLHKRGHNLPGKLKQRGNNKEVRKKVYVCPEVTCVHHHPSRALGDLTGIKKHFCRKHGEKKWKCEKCSKRYAVKSDWKAHSKICGTREYRCDCGTLFSRRDSFITHRAFCDALAQESSTVTSSIMNNNSLFPSFLRPNLFPLIKTEEGKGHPFLISHDQIIPSSNNDNSNPTLHFSTLENGQHHPLLLQQNPNPNPTNPTSTPIGFGLVGSGLGPLVGSCPAWESSSTTSLAENSSPLPLPPSSFLHHMMSFEEASFEEALNGILMNGVDRDVGKGGGGGGGGSDGETRDFLGLRALASSDHIFQDEINDMSNLNSSSLFGLHQNHQTQTTFWRH</sequence>
<dbReference type="Pfam" id="PF22992">
    <property type="entry name" value="C2CH-4th_BIRD-IDD"/>
    <property type="match status" value="1"/>
</dbReference>
<keyword evidence="4" id="KW-0862">Zinc</keyword>
<dbReference type="PANTHER" id="PTHR10593">
    <property type="entry name" value="SERINE/THREONINE-PROTEIN KINASE RIO"/>
    <property type="match status" value="1"/>
</dbReference>
<evidence type="ECO:0000256" key="8">
    <source>
        <dbReference type="PROSITE-ProRule" id="PRU00042"/>
    </source>
</evidence>
<dbReference type="SMART" id="SM00355">
    <property type="entry name" value="ZnF_C2H2"/>
    <property type="match status" value="2"/>
</dbReference>
<dbReference type="GeneID" id="111006036"/>
<dbReference type="OrthoDB" id="6354171at2759"/>
<evidence type="ECO:0000256" key="9">
    <source>
        <dbReference type="SAM" id="MobiDB-lite"/>
    </source>
</evidence>
<keyword evidence="6" id="KW-0238">DNA-binding</keyword>
<dbReference type="RefSeq" id="XP_022133725.1">
    <property type="nucleotide sequence ID" value="XM_022278033.1"/>
</dbReference>
<dbReference type="PROSITE" id="PS50157">
    <property type="entry name" value="ZINC_FINGER_C2H2_2"/>
    <property type="match status" value="1"/>
</dbReference>
<accession>A0A6J1BZI5</accession>
<evidence type="ECO:0000256" key="4">
    <source>
        <dbReference type="ARBA" id="ARBA00022833"/>
    </source>
</evidence>
<dbReference type="AlphaFoldDB" id="A0A6J1BZI5"/>
<dbReference type="PANTHER" id="PTHR10593:SF236">
    <property type="entry name" value="PROTEIN INDETERMINATE-DOMAIN 11"/>
    <property type="match status" value="1"/>
</dbReference>
<keyword evidence="2" id="KW-0677">Repeat</keyword>
<dbReference type="InterPro" id="IPR013087">
    <property type="entry name" value="Znf_C2H2_type"/>
</dbReference>
<evidence type="ECO:0000256" key="3">
    <source>
        <dbReference type="ARBA" id="ARBA00022771"/>
    </source>
</evidence>
<proteinExistence type="predicted"/>
<dbReference type="RefSeq" id="XP_022133578.1">
    <property type="nucleotide sequence ID" value="XM_022277886.1"/>
</dbReference>
<evidence type="ECO:0000256" key="1">
    <source>
        <dbReference type="ARBA" id="ARBA00022723"/>
    </source>
</evidence>
<dbReference type="Pfam" id="PF22995">
    <property type="entry name" value="C2CH-3rd_BIRD-IDD"/>
    <property type="match status" value="1"/>
</dbReference>
<dbReference type="GO" id="GO:0003677">
    <property type="term" value="F:DNA binding"/>
    <property type="evidence" value="ECO:0007669"/>
    <property type="project" value="UniProtKB-KW"/>
</dbReference>
<dbReference type="GO" id="GO:0005634">
    <property type="term" value="C:nucleus"/>
    <property type="evidence" value="ECO:0007669"/>
    <property type="project" value="TreeGrafter"/>
</dbReference>
<evidence type="ECO:0000313" key="12">
    <source>
        <dbReference type="RefSeq" id="XP_022133502.1"/>
    </source>
</evidence>
<keyword evidence="3 8" id="KW-0863">Zinc-finger</keyword>
<evidence type="ECO:0000313" key="17">
    <source>
        <dbReference type="RefSeq" id="XP_022133893.1"/>
    </source>
</evidence>
<dbReference type="KEGG" id="mcha:111006036"/>
<dbReference type="Pfam" id="PF22996">
    <property type="entry name" value="C2H2-2nd_BIRD-IDD"/>
    <property type="match status" value="1"/>
</dbReference>
<dbReference type="PROSITE" id="PS00028">
    <property type="entry name" value="ZINC_FINGER_C2H2_1"/>
    <property type="match status" value="1"/>
</dbReference>
<feature type="region of interest" description="Disordered" evidence="9">
    <location>
        <begin position="30"/>
        <end position="62"/>
    </location>
</feature>
<keyword evidence="11" id="KW-1185">Reference proteome</keyword>
<dbReference type="InterPro" id="IPR055187">
    <property type="entry name" value="C2CH-3rd_BIRD-IDD"/>
</dbReference>
<dbReference type="FunFam" id="3.30.160.60:FF:000554">
    <property type="entry name" value="protein indeterminate-domain 12-like"/>
    <property type="match status" value="1"/>
</dbReference>
<evidence type="ECO:0000313" key="13">
    <source>
        <dbReference type="RefSeq" id="XP_022133578.1"/>
    </source>
</evidence>
<keyword evidence="5" id="KW-0805">Transcription regulation</keyword>
<evidence type="ECO:0000313" key="16">
    <source>
        <dbReference type="RefSeq" id="XP_022133810.1"/>
    </source>
</evidence>
<evidence type="ECO:0000256" key="2">
    <source>
        <dbReference type="ARBA" id="ARBA00022737"/>
    </source>
</evidence>
<dbReference type="SUPFAM" id="SSF57667">
    <property type="entry name" value="beta-beta-alpha zinc fingers"/>
    <property type="match status" value="1"/>
</dbReference>
<organism evidence="11 13">
    <name type="scientific">Momordica charantia</name>
    <name type="common">Bitter gourd</name>
    <name type="synonym">Balsam pear</name>
    <dbReference type="NCBI Taxonomy" id="3673"/>
    <lineage>
        <taxon>Eukaryota</taxon>
        <taxon>Viridiplantae</taxon>
        <taxon>Streptophyta</taxon>
        <taxon>Embryophyta</taxon>
        <taxon>Tracheophyta</taxon>
        <taxon>Spermatophyta</taxon>
        <taxon>Magnoliopsida</taxon>
        <taxon>eudicotyledons</taxon>
        <taxon>Gunneridae</taxon>
        <taxon>Pentapetalae</taxon>
        <taxon>rosids</taxon>
        <taxon>fabids</taxon>
        <taxon>Cucurbitales</taxon>
        <taxon>Cucurbitaceae</taxon>
        <taxon>Momordiceae</taxon>
        <taxon>Momordica</taxon>
    </lineage>
</organism>
<dbReference type="InterPro" id="IPR055185">
    <property type="entry name" value="C2CH-4th_BIRD-IDD"/>
</dbReference>
<dbReference type="RefSeq" id="XP_022133893.1">
    <property type="nucleotide sequence ID" value="XM_022278201.1"/>
</dbReference>
<dbReference type="RefSeq" id="XP_022133810.1">
    <property type="nucleotide sequence ID" value="XM_022278118.1"/>
</dbReference>
<evidence type="ECO:0000313" key="18">
    <source>
        <dbReference type="RefSeq" id="XP_022133973.1"/>
    </source>
</evidence>
<dbReference type="GO" id="GO:0003700">
    <property type="term" value="F:DNA-binding transcription factor activity"/>
    <property type="evidence" value="ECO:0007669"/>
    <property type="project" value="TreeGrafter"/>
</dbReference>
<evidence type="ECO:0000256" key="7">
    <source>
        <dbReference type="ARBA" id="ARBA00023163"/>
    </source>
</evidence>
<dbReference type="RefSeq" id="XP_022133502.1">
    <property type="nucleotide sequence ID" value="XM_022277810.1"/>
</dbReference>
<evidence type="ECO:0000313" key="14">
    <source>
        <dbReference type="RefSeq" id="XP_022133649.1"/>
    </source>
</evidence>
<name>A0A6J1BZI5_MOMCH</name>
<dbReference type="RefSeq" id="XP_022134060.1">
    <property type="nucleotide sequence ID" value="XM_022278368.1"/>
</dbReference>
<reference evidence="12 13" key="1">
    <citation type="submission" date="2025-04" db="UniProtKB">
        <authorList>
            <consortium name="RefSeq"/>
        </authorList>
    </citation>
    <scope>IDENTIFICATION</scope>
    <source>
        <strain evidence="12 13">OHB3-1</strain>
    </source>
</reference>
<dbReference type="FunFam" id="3.30.160.60:FF:000131">
    <property type="entry name" value="protein indeterminate-domain 5, chloroplastic-like"/>
    <property type="match status" value="1"/>
</dbReference>
<dbReference type="GO" id="GO:0008270">
    <property type="term" value="F:zinc ion binding"/>
    <property type="evidence" value="ECO:0007669"/>
    <property type="project" value="UniProtKB-KW"/>
</dbReference>
<evidence type="ECO:0000313" key="19">
    <source>
        <dbReference type="RefSeq" id="XP_022134060.1"/>
    </source>
</evidence>
<keyword evidence="7" id="KW-0804">Transcription</keyword>
<dbReference type="InterPro" id="IPR036236">
    <property type="entry name" value="Znf_C2H2_sf"/>
</dbReference>
<dbReference type="Gene3D" id="3.30.160.60">
    <property type="entry name" value="Classic Zinc Finger"/>
    <property type="match status" value="2"/>
</dbReference>
<dbReference type="RefSeq" id="XP_022133973.1">
    <property type="nucleotide sequence ID" value="XM_022278281.1"/>
</dbReference>
<evidence type="ECO:0000259" key="10">
    <source>
        <dbReference type="PROSITE" id="PS50157"/>
    </source>
</evidence>
<dbReference type="Proteomes" id="UP000504603">
    <property type="component" value="Unplaced"/>
</dbReference>
<evidence type="ECO:0000313" key="11">
    <source>
        <dbReference type="Proteomes" id="UP000504603"/>
    </source>
</evidence>
<dbReference type="InterPro" id="IPR031140">
    <property type="entry name" value="IDD1-16"/>
</dbReference>
<dbReference type="InterPro" id="IPR055186">
    <property type="entry name" value="C2H2-2nd_BIRD-IDD"/>
</dbReference>
<protein>
    <submittedName>
        <fullName evidence="12 13">Protein indeterminate-domain 7-like</fullName>
    </submittedName>
</protein>
<keyword evidence="1" id="KW-0479">Metal-binding</keyword>
<dbReference type="RefSeq" id="XP_022133649.1">
    <property type="nucleotide sequence ID" value="XM_022277957.1"/>
</dbReference>
<gene>
    <name evidence="12 13 14 15 16 17 18 19" type="primary">LOC111006036</name>
</gene>
<feature type="domain" description="C2H2-type" evidence="10">
    <location>
        <begin position="78"/>
        <end position="100"/>
    </location>
</feature>
<evidence type="ECO:0000256" key="5">
    <source>
        <dbReference type="ARBA" id="ARBA00023015"/>
    </source>
</evidence>
<evidence type="ECO:0000256" key="6">
    <source>
        <dbReference type="ARBA" id="ARBA00023125"/>
    </source>
</evidence>
<evidence type="ECO:0000313" key="15">
    <source>
        <dbReference type="RefSeq" id="XP_022133725.1"/>
    </source>
</evidence>